<dbReference type="Proteomes" id="UP001205560">
    <property type="component" value="Unassembled WGS sequence"/>
</dbReference>
<evidence type="ECO:0000256" key="2">
    <source>
        <dbReference type="ARBA" id="ARBA00023015"/>
    </source>
</evidence>
<evidence type="ECO:0000256" key="3">
    <source>
        <dbReference type="ARBA" id="ARBA00023125"/>
    </source>
</evidence>
<dbReference type="PANTHER" id="PTHR30126">
    <property type="entry name" value="HTH-TYPE TRANSCRIPTIONAL REGULATOR"/>
    <property type="match status" value="1"/>
</dbReference>
<dbReference type="InterPro" id="IPR036388">
    <property type="entry name" value="WH-like_DNA-bd_sf"/>
</dbReference>
<evidence type="ECO:0000256" key="4">
    <source>
        <dbReference type="ARBA" id="ARBA00023163"/>
    </source>
</evidence>
<dbReference type="Pfam" id="PF03466">
    <property type="entry name" value="LysR_substrate"/>
    <property type="match status" value="1"/>
</dbReference>
<dbReference type="PANTHER" id="PTHR30126:SF94">
    <property type="entry name" value="LYSR FAMILY TRANSCRIPTIONAL REGULATOR"/>
    <property type="match status" value="1"/>
</dbReference>
<accession>A0ABT2ADQ8</accession>
<dbReference type="PROSITE" id="PS50931">
    <property type="entry name" value="HTH_LYSR"/>
    <property type="match status" value="1"/>
</dbReference>
<dbReference type="SUPFAM" id="SSF53850">
    <property type="entry name" value="Periplasmic binding protein-like II"/>
    <property type="match status" value="1"/>
</dbReference>
<evidence type="ECO:0000313" key="6">
    <source>
        <dbReference type="EMBL" id="MCS0592344.1"/>
    </source>
</evidence>
<keyword evidence="4" id="KW-0804">Transcription</keyword>
<keyword evidence="2" id="KW-0805">Transcription regulation</keyword>
<dbReference type="InterPro" id="IPR000847">
    <property type="entry name" value="LysR_HTH_N"/>
</dbReference>
<keyword evidence="3" id="KW-0238">DNA-binding</keyword>
<evidence type="ECO:0000313" key="7">
    <source>
        <dbReference type="Proteomes" id="UP001205560"/>
    </source>
</evidence>
<sequence length="300" mass="32682">MLHTTLRQVEVFVATAQKGSVTQAAAAIGMTQSAASMALADFERQLGSLLFDRIGRRLALNENGRMLYPKAVEMIERAQEIEGLFDGDGRAVNLRLGASSTIGNYLLPRLIGQLRTQRPGSRIQLEVGNTQQVINSLLNFEIDVGFVEGPCMHADVEAIAWREDRLAVCTRLDDPLARPGGASIDTLRQAEWILRERGSGTREVVEQLLTSQLGDIRLAMELGGTEAIKRAVEAGIGISCLSLTALAGAIERGNLVAIETPFLKLTRSLHILLHKQKYRTAGIEALLALCGTDRARPLFN</sequence>
<dbReference type="RefSeq" id="WP_258848111.1">
    <property type="nucleotide sequence ID" value="NZ_JANUGX010000041.1"/>
</dbReference>
<gene>
    <name evidence="6" type="ORF">NX782_24480</name>
</gene>
<evidence type="ECO:0000259" key="5">
    <source>
        <dbReference type="PROSITE" id="PS50931"/>
    </source>
</evidence>
<evidence type="ECO:0000256" key="1">
    <source>
        <dbReference type="ARBA" id="ARBA00009437"/>
    </source>
</evidence>
<dbReference type="EMBL" id="JANUGX010000041">
    <property type="protein sequence ID" value="MCS0592344.1"/>
    <property type="molecule type" value="Genomic_DNA"/>
</dbReference>
<reference evidence="6 7" key="1">
    <citation type="submission" date="2022-08" db="EMBL/GenBank/DDBJ databases">
        <title>Reclassification of Massilia species as members of the genera Telluria, Duganella, Pseudoduganella, Mokoshia gen. nov. and Zemynaea gen. nov. using orthogonal and non-orthogonal genome-based approaches.</title>
        <authorList>
            <person name="Bowman J.P."/>
        </authorList>
    </citation>
    <scope>NUCLEOTIDE SEQUENCE [LARGE SCALE GENOMIC DNA]</scope>
    <source>
        <strain evidence="6 7">LMG 28164</strain>
    </source>
</reference>
<dbReference type="Pfam" id="PF00126">
    <property type="entry name" value="HTH_1"/>
    <property type="match status" value="1"/>
</dbReference>
<dbReference type="InterPro" id="IPR036390">
    <property type="entry name" value="WH_DNA-bd_sf"/>
</dbReference>
<feature type="domain" description="HTH lysR-type" evidence="5">
    <location>
        <begin position="4"/>
        <end position="61"/>
    </location>
</feature>
<dbReference type="Gene3D" id="3.40.190.290">
    <property type="match status" value="1"/>
</dbReference>
<organism evidence="6 7">
    <name type="scientific">Massilia norwichensis</name>
    <dbReference type="NCBI Taxonomy" id="1442366"/>
    <lineage>
        <taxon>Bacteria</taxon>
        <taxon>Pseudomonadati</taxon>
        <taxon>Pseudomonadota</taxon>
        <taxon>Betaproteobacteria</taxon>
        <taxon>Burkholderiales</taxon>
        <taxon>Oxalobacteraceae</taxon>
        <taxon>Telluria group</taxon>
        <taxon>Massilia</taxon>
    </lineage>
</organism>
<protein>
    <submittedName>
        <fullName evidence="6">LysR family transcriptional regulator</fullName>
    </submittedName>
</protein>
<dbReference type="Gene3D" id="1.10.10.10">
    <property type="entry name" value="Winged helix-like DNA-binding domain superfamily/Winged helix DNA-binding domain"/>
    <property type="match status" value="1"/>
</dbReference>
<name>A0ABT2ADQ8_9BURK</name>
<dbReference type="InterPro" id="IPR005119">
    <property type="entry name" value="LysR_subst-bd"/>
</dbReference>
<comment type="caution">
    <text evidence="6">The sequence shown here is derived from an EMBL/GenBank/DDBJ whole genome shotgun (WGS) entry which is preliminary data.</text>
</comment>
<dbReference type="CDD" id="cd08420">
    <property type="entry name" value="PBP2_CysL_like"/>
    <property type="match status" value="1"/>
</dbReference>
<keyword evidence="7" id="KW-1185">Reference proteome</keyword>
<comment type="similarity">
    <text evidence="1">Belongs to the LysR transcriptional regulatory family.</text>
</comment>
<dbReference type="NCBIfam" id="NF008095">
    <property type="entry name" value="PRK10837.1"/>
    <property type="match status" value="1"/>
</dbReference>
<dbReference type="SUPFAM" id="SSF46785">
    <property type="entry name" value="Winged helix' DNA-binding domain"/>
    <property type="match status" value="1"/>
</dbReference>
<proteinExistence type="inferred from homology"/>